<sequence length="217" mass="24543">MAIVTNSYLGNFRGKIGNMVIYPLNGQTVARSIGISHKPITINQLTARMGLKMMNVFFRNIKAFIRIGFELEARGTTSNAFNMAIRYNSKKIKGVYPDIEIDFEQILVSKGVMPVVKNAKAKIITTGLKVSWDSQADQKGMRADDQVLLLVYFPGDRLKTRIFTSEVRRAEGKYTFKLDRDATMRHAHIYLSFISDNCKSISDSLYLGEVSWDNALK</sequence>
<dbReference type="RefSeq" id="WP_041883187.1">
    <property type="nucleotide sequence ID" value="NZ_CP157278.1"/>
</dbReference>
<dbReference type="EMBL" id="JXRA01000065">
    <property type="protein sequence ID" value="KIO76331.1"/>
    <property type="molecule type" value="Genomic_DNA"/>
</dbReference>
<dbReference type="STRING" id="1503925.TH53_15355"/>
<dbReference type="Pfam" id="PF19781">
    <property type="entry name" value="DUF6266"/>
    <property type="match status" value="1"/>
</dbReference>
<accession>A0A0D0GPD8</accession>
<comment type="caution">
    <text evidence="1">The sequence shown here is derived from an EMBL/GenBank/DDBJ whole genome shotgun (WGS) entry which is preliminary data.</text>
</comment>
<dbReference type="Proteomes" id="UP000032049">
    <property type="component" value="Unassembled WGS sequence"/>
</dbReference>
<evidence type="ECO:0000313" key="2">
    <source>
        <dbReference type="Proteomes" id="UP000032049"/>
    </source>
</evidence>
<dbReference type="OrthoDB" id="648163at2"/>
<evidence type="ECO:0000313" key="1">
    <source>
        <dbReference type="EMBL" id="KIO76331.1"/>
    </source>
</evidence>
<name>A0A0D0GPD8_9SPHI</name>
<proteinExistence type="predicted"/>
<keyword evidence="2" id="KW-1185">Reference proteome</keyword>
<dbReference type="InterPro" id="IPR046233">
    <property type="entry name" value="DUF6266"/>
</dbReference>
<organism evidence="1 2">
    <name type="scientific">Pedobacter lusitanus</name>
    <dbReference type="NCBI Taxonomy" id="1503925"/>
    <lineage>
        <taxon>Bacteria</taxon>
        <taxon>Pseudomonadati</taxon>
        <taxon>Bacteroidota</taxon>
        <taxon>Sphingobacteriia</taxon>
        <taxon>Sphingobacteriales</taxon>
        <taxon>Sphingobacteriaceae</taxon>
        <taxon>Pedobacter</taxon>
    </lineage>
</organism>
<protein>
    <submittedName>
        <fullName evidence="1">Uncharacterized protein</fullName>
    </submittedName>
</protein>
<gene>
    <name evidence="1" type="ORF">TH53_15355</name>
</gene>
<dbReference type="AlphaFoldDB" id="A0A0D0GPD8"/>
<reference evidence="1 2" key="1">
    <citation type="submission" date="2015-01" db="EMBL/GenBank/DDBJ databases">
        <title>Draft genome sequence of Pedobacter sp. NL19 isolated from sludge of an effluent treatment pond in an abandoned uranium mine.</title>
        <authorList>
            <person name="Santos T."/>
            <person name="Caetano T."/>
            <person name="Covas C."/>
            <person name="Cruz A."/>
            <person name="Mendo S."/>
        </authorList>
    </citation>
    <scope>NUCLEOTIDE SEQUENCE [LARGE SCALE GENOMIC DNA]</scope>
    <source>
        <strain evidence="1 2">NL19</strain>
    </source>
</reference>